<reference evidence="6 7" key="2">
    <citation type="submission" date="2015-05" db="EMBL/GenBank/DDBJ databases">
        <authorList>
            <person name="Morales-Cruz A."/>
            <person name="Amrine K.C."/>
            <person name="Cantu D."/>
        </authorList>
    </citation>
    <scope>NUCLEOTIDE SEQUENCE [LARGE SCALE GENOMIC DNA]</scope>
    <source>
        <strain evidence="6">UCRPC4</strain>
    </source>
</reference>
<dbReference type="GO" id="GO:0008270">
    <property type="term" value="F:zinc ion binding"/>
    <property type="evidence" value="ECO:0007669"/>
    <property type="project" value="InterPro"/>
</dbReference>
<dbReference type="InterPro" id="IPR036864">
    <property type="entry name" value="Zn2-C6_fun-type_DNA-bd_sf"/>
</dbReference>
<reference evidence="6 7" key="1">
    <citation type="submission" date="2015-05" db="EMBL/GenBank/DDBJ databases">
        <title>Distinctive expansion of gene families associated with plant cell wall degradation and secondary metabolism in the genomes of grapevine trunk pathogens.</title>
        <authorList>
            <person name="Lawrence D.P."/>
            <person name="Travadon R."/>
            <person name="Rolshausen P.E."/>
            <person name="Baumgartner K."/>
        </authorList>
    </citation>
    <scope>NUCLEOTIDE SEQUENCE [LARGE SCALE GENOMIC DNA]</scope>
    <source>
        <strain evidence="6">UCRPC4</strain>
    </source>
</reference>
<dbReference type="Gene3D" id="4.10.240.10">
    <property type="entry name" value="Zn(2)-C6 fungal-type DNA-binding domain"/>
    <property type="match status" value="1"/>
</dbReference>
<dbReference type="GO" id="GO:0003677">
    <property type="term" value="F:DNA binding"/>
    <property type="evidence" value="ECO:0007669"/>
    <property type="project" value="UniProtKB-KW"/>
</dbReference>
<evidence type="ECO:0000256" key="1">
    <source>
        <dbReference type="ARBA" id="ARBA00023015"/>
    </source>
</evidence>
<keyword evidence="4" id="KW-0539">Nucleus</keyword>
<evidence type="ECO:0000313" key="6">
    <source>
        <dbReference type="EMBL" id="KKY20841.1"/>
    </source>
</evidence>
<organism evidence="6 7">
    <name type="scientific">Phaeomoniella chlamydospora</name>
    <name type="common">Phaeoacremonium chlamydosporum</name>
    <dbReference type="NCBI Taxonomy" id="158046"/>
    <lineage>
        <taxon>Eukaryota</taxon>
        <taxon>Fungi</taxon>
        <taxon>Dikarya</taxon>
        <taxon>Ascomycota</taxon>
        <taxon>Pezizomycotina</taxon>
        <taxon>Eurotiomycetes</taxon>
        <taxon>Chaetothyriomycetidae</taxon>
        <taxon>Phaeomoniellales</taxon>
        <taxon>Phaeomoniellaceae</taxon>
        <taxon>Phaeomoniella</taxon>
    </lineage>
</organism>
<keyword evidence="7" id="KW-1185">Reference proteome</keyword>
<dbReference type="OrthoDB" id="5303703at2759"/>
<dbReference type="Proteomes" id="UP000053317">
    <property type="component" value="Unassembled WGS sequence"/>
</dbReference>
<keyword evidence="1" id="KW-0805">Transcription regulation</keyword>
<protein>
    <submittedName>
        <fullName evidence="6">Putative c6 finger domain</fullName>
    </submittedName>
</protein>
<dbReference type="EMBL" id="LCWF01000092">
    <property type="protein sequence ID" value="KKY20841.1"/>
    <property type="molecule type" value="Genomic_DNA"/>
</dbReference>
<sequence>MVSLDGPNYHLMSSTNSFYDASLEVTLPNPFLFVKINSLDKKMTYDLERYEKALAVWRETEGYLYQRGLSSVNLEQHLKIKYSLRSGRAYPTKQVVQSGLWVGGDESGDYGRPRQRRPSLKSKAKIRNRVDKLMVATRRSEKRNHGDNDHSIVTLKLNSPVGLSLLQSLAEQEYEQRIRSQSHALSKNSCEVPSSSLVDTPGAIQNLGSLRLRAPETSRHATKLSEAKLHYNEDFADHDSDNGGRAFIKCDFCRIGKKTCSLKRFSDEGPCKQCVNRGIECTFVSLEDYHRPKTLKRASVLSRISCRPKSGMDNDARVGRVKTINTPWSHPINFKHPPDKRLPCHFHNDHRYGMFGCGKRSVQVIIYDGSPAYREIGEAVRNKAYTPTRMCTACSLERVQMSQCRHSDLAAISYSELEENNGFGESHIGALFEEGLGNKEANVPSCSLCISPALFACCEEQHTDKWGDVSVAVLDDDTGCGLLFCSACAEAFMKSGNLPDTAEEAQRQGKSMRADFEFLLPDSLLLRAMEHH</sequence>
<keyword evidence="3" id="KW-0804">Transcription</keyword>
<evidence type="ECO:0000256" key="3">
    <source>
        <dbReference type="ARBA" id="ARBA00023163"/>
    </source>
</evidence>
<feature type="domain" description="Zn(2)-C6 fungal-type" evidence="5">
    <location>
        <begin position="249"/>
        <end position="283"/>
    </location>
</feature>
<accession>A0A0G2EF19</accession>
<evidence type="ECO:0000256" key="4">
    <source>
        <dbReference type="ARBA" id="ARBA00023242"/>
    </source>
</evidence>
<dbReference type="AlphaFoldDB" id="A0A0G2EF19"/>
<dbReference type="InterPro" id="IPR001138">
    <property type="entry name" value="Zn2Cys6_DnaBD"/>
</dbReference>
<evidence type="ECO:0000256" key="2">
    <source>
        <dbReference type="ARBA" id="ARBA00023125"/>
    </source>
</evidence>
<keyword evidence="2" id="KW-0238">DNA-binding</keyword>
<dbReference type="CDD" id="cd00067">
    <property type="entry name" value="GAL4"/>
    <property type="match status" value="1"/>
</dbReference>
<dbReference type="GO" id="GO:0000981">
    <property type="term" value="F:DNA-binding transcription factor activity, RNA polymerase II-specific"/>
    <property type="evidence" value="ECO:0007669"/>
    <property type="project" value="InterPro"/>
</dbReference>
<name>A0A0G2EF19_PHACM</name>
<gene>
    <name evidence="6" type="ORF">UCRPC4_g04002</name>
</gene>
<evidence type="ECO:0000259" key="5">
    <source>
        <dbReference type="PROSITE" id="PS50048"/>
    </source>
</evidence>
<evidence type="ECO:0000313" key="7">
    <source>
        <dbReference type="Proteomes" id="UP000053317"/>
    </source>
</evidence>
<dbReference type="SUPFAM" id="SSF57701">
    <property type="entry name" value="Zn2/Cys6 DNA-binding domain"/>
    <property type="match status" value="1"/>
</dbReference>
<comment type="caution">
    <text evidence="6">The sequence shown here is derived from an EMBL/GenBank/DDBJ whole genome shotgun (WGS) entry which is preliminary data.</text>
</comment>
<dbReference type="PROSITE" id="PS50048">
    <property type="entry name" value="ZN2_CY6_FUNGAL_2"/>
    <property type="match status" value="1"/>
</dbReference>
<proteinExistence type="predicted"/>